<keyword evidence="2" id="KW-0812">Transmembrane</keyword>
<evidence type="ECO:0000313" key="5">
    <source>
        <dbReference type="Proteomes" id="UP001256646"/>
    </source>
</evidence>
<feature type="compositionally biased region" description="Low complexity" evidence="1">
    <location>
        <begin position="351"/>
        <end position="366"/>
    </location>
</feature>
<evidence type="ECO:0000256" key="1">
    <source>
        <dbReference type="SAM" id="MobiDB-lite"/>
    </source>
</evidence>
<dbReference type="EMBL" id="JAVJAN010000013">
    <property type="protein sequence ID" value="MDR5587072.1"/>
    <property type="molecule type" value="Genomic_DNA"/>
</dbReference>
<dbReference type="RefSeq" id="WP_252212137.1">
    <property type="nucleotide sequence ID" value="NZ_JAVJAN010000013.1"/>
</dbReference>
<sequence>MEDRLSNILDGLNVEDTTVLLEEDINLSINSFSKRRIMKSVKKKVKNKGKNHNFMNEFLGGFFMKRKLILSGVMLCSMVIIGGGGYAYANTPVAYVSLDINPSVELGVNRLDQVVSAEGYNEDGKNILENTDLKNDNVNEAVGTLIENAIDKGYITSDNEAVISLTTATDNATISEELEDSLKVAADEVLDKNEIQAEIAEDNIALQRRDEARKLGITPGKLNLIQKLQALDSNIKVEDYKNLSVKEIQKKNKELRKVTNEENSDKINDDLNNNYENNISDEEIENKIQREDSTNYLEKENVLKQEKKNSDNNSNNNKDKEFNQNKPEKQEENNSSNSKNDNLNKAEQKENNNSSLNSQSKNSNKK</sequence>
<comment type="caution">
    <text evidence="4">The sequence shown here is derived from an EMBL/GenBank/DDBJ whole genome shotgun (WGS) entry which is preliminary data.</text>
</comment>
<feature type="compositionally biased region" description="Basic and acidic residues" evidence="1">
    <location>
        <begin position="256"/>
        <end position="269"/>
    </location>
</feature>
<accession>A0ABU1EG44</accession>
<dbReference type="Proteomes" id="UP001256646">
    <property type="component" value="Unassembled WGS sequence"/>
</dbReference>
<feature type="compositionally biased region" description="Basic and acidic residues" evidence="1">
    <location>
        <begin position="317"/>
        <end position="332"/>
    </location>
</feature>
<keyword evidence="2" id="KW-1133">Transmembrane helix</keyword>
<reference evidence="4 5" key="1">
    <citation type="submission" date="2023-09" db="EMBL/GenBank/DDBJ databases">
        <authorList>
            <person name="Zhai L."/>
        </authorList>
    </citation>
    <scope>NUCLEOTIDE SEQUENCE [LARGE SCALE GENOMIC DNA]</scope>
    <source>
        <strain evidence="4 5">5 N-1</strain>
    </source>
</reference>
<name>A0ABU1EG44_9CLOT</name>
<feature type="compositionally biased region" description="Basic and acidic residues" evidence="1">
    <location>
        <begin position="285"/>
        <end position="310"/>
    </location>
</feature>
<gene>
    <name evidence="4" type="ORF">RGC78_06260</name>
</gene>
<dbReference type="Pfam" id="PF23750">
    <property type="entry name" value="RsgI_M"/>
    <property type="match status" value="1"/>
</dbReference>
<protein>
    <recommendedName>
        <fullName evidence="3">Anti-sigma factor RsgI-like middle domain-containing protein</fullName>
    </recommendedName>
</protein>
<feature type="region of interest" description="Disordered" evidence="1">
    <location>
        <begin position="256"/>
        <end position="366"/>
    </location>
</feature>
<evidence type="ECO:0000259" key="3">
    <source>
        <dbReference type="Pfam" id="PF23750"/>
    </source>
</evidence>
<feature type="transmembrane region" description="Helical" evidence="2">
    <location>
        <begin position="68"/>
        <end position="89"/>
    </location>
</feature>
<evidence type="ECO:0000256" key="2">
    <source>
        <dbReference type="SAM" id="Phobius"/>
    </source>
</evidence>
<organism evidence="4 5">
    <name type="scientific">Clostridium aquiflavi</name>
    <dbReference type="NCBI Taxonomy" id="3073603"/>
    <lineage>
        <taxon>Bacteria</taxon>
        <taxon>Bacillati</taxon>
        <taxon>Bacillota</taxon>
        <taxon>Clostridia</taxon>
        <taxon>Eubacteriales</taxon>
        <taxon>Clostridiaceae</taxon>
        <taxon>Clostridium</taxon>
    </lineage>
</organism>
<dbReference type="InterPro" id="IPR055431">
    <property type="entry name" value="RsgI_M"/>
</dbReference>
<evidence type="ECO:0000313" key="4">
    <source>
        <dbReference type="EMBL" id="MDR5587072.1"/>
    </source>
</evidence>
<keyword evidence="2" id="KW-0472">Membrane</keyword>
<keyword evidence="5" id="KW-1185">Reference proteome</keyword>
<proteinExistence type="predicted"/>
<feature type="domain" description="Anti-sigma factor RsgI-like middle" evidence="3">
    <location>
        <begin position="93"/>
        <end position="227"/>
    </location>
</feature>